<reference evidence="2" key="1">
    <citation type="submission" date="2013-09" db="EMBL/GenBank/DDBJ databases">
        <title>Corchorus olitorius genome sequencing.</title>
        <authorList>
            <person name="Alam M."/>
            <person name="Haque M.S."/>
            <person name="Islam M.S."/>
            <person name="Emdad E.M."/>
            <person name="Islam M.M."/>
            <person name="Ahmed B."/>
            <person name="Halim A."/>
            <person name="Hossen Q.M.M."/>
            <person name="Hossain M.Z."/>
            <person name="Ahmed R."/>
            <person name="Khan M.M."/>
            <person name="Islam R."/>
            <person name="Rashid M.M."/>
            <person name="Khan S.A."/>
            <person name="Rahman M.S."/>
            <person name="Alam M."/>
            <person name="Yahiya A.S."/>
            <person name="Khan M.S."/>
            <person name="Azam M.S."/>
            <person name="Haque T."/>
            <person name="Lashkar M.Z.H."/>
            <person name="Akhand A.I."/>
            <person name="Morshed G."/>
            <person name="Roy S."/>
            <person name="Uddin K.S."/>
            <person name="Rabeya T."/>
            <person name="Hossain A.S."/>
            <person name="Chowdhury A."/>
            <person name="Snigdha A.R."/>
            <person name="Mortoza M.S."/>
            <person name="Matin S.A."/>
            <person name="Hoque S.M.E."/>
            <person name="Islam M.K."/>
            <person name="Roy D.K."/>
            <person name="Haider R."/>
            <person name="Moosa M.M."/>
            <person name="Elias S.M."/>
            <person name="Hasan A.M."/>
            <person name="Jahan S."/>
            <person name="Shafiuddin M."/>
            <person name="Mahmood N."/>
            <person name="Shommy N.S."/>
        </authorList>
    </citation>
    <scope>NUCLEOTIDE SEQUENCE [LARGE SCALE GENOMIC DNA]</scope>
    <source>
        <strain evidence="2">cv. O-4</strain>
    </source>
</reference>
<protein>
    <submittedName>
        <fullName evidence="1">Uncharacterized protein</fullName>
    </submittedName>
</protein>
<dbReference type="EMBL" id="AWUE01022526">
    <property type="protein sequence ID" value="OMO57533.1"/>
    <property type="molecule type" value="Genomic_DNA"/>
</dbReference>
<evidence type="ECO:0000313" key="2">
    <source>
        <dbReference type="Proteomes" id="UP000187203"/>
    </source>
</evidence>
<accession>A0A1R3GHH1</accession>
<evidence type="ECO:0000313" key="1">
    <source>
        <dbReference type="EMBL" id="OMO57533.1"/>
    </source>
</evidence>
<gene>
    <name evidence="1" type="ORF">COLO4_35301</name>
</gene>
<name>A0A1R3GHH1_9ROSI</name>
<dbReference type="AlphaFoldDB" id="A0A1R3GHH1"/>
<keyword evidence="2" id="KW-1185">Reference proteome</keyword>
<dbReference type="Proteomes" id="UP000187203">
    <property type="component" value="Unassembled WGS sequence"/>
</dbReference>
<organism evidence="1 2">
    <name type="scientific">Corchorus olitorius</name>
    <dbReference type="NCBI Taxonomy" id="93759"/>
    <lineage>
        <taxon>Eukaryota</taxon>
        <taxon>Viridiplantae</taxon>
        <taxon>Streptophyta</taxon>
        <taxon>Embryophyta</taxon>
        <taxon>Tracheophyta</taxon>
        <taxon>Spermatophyta</taxon>
        <taxon>Magnoliopsida</taxon>
        <taxon>eudicotyledons</taxon>
        <taxon>Gunneridae</taxon>
        <taxon>Pentapetalae</taxon>
        <taxon>rosids</taxon>
        <taxon>malvids</taxon>
        <taxon>Malvales</taxon>
        <taxon>Malvaceae</taxon>
        <taxon>Grewioideae</taxon>
        <taxon>Apeibeae</taxon>
        <taxon>Corchorus</taxon>
    </lineage>
</organism>
<sequence>MEGTRVDDPYGGRLFSPKSKPLKKFSRLLIGPPAPSPIENH</sequence>
<comment type="caution">
    <text evidence="1">The sequence shown here is derived from an EMBL/GenBank/DDBJ whole genome shotgun (WGS) entry which is preliminary data.</text>
</comment>
<proteinExistence type="predicted"/>